<dbReference type="Gene3D" id="1.10.1740.10">
    <property type="match status" value="1"/>
</dbReference>
<evidence type="ECO:0000256" key="5">
    <source>
        <dbReference type="ARBA" id="ARBA00023163"/>
    </source>
</evidence>
<evidence type="ECO:0000256" key="1">
    <source>
        <dbReference type="ARBA" id="ARBA00010641"/>
    </source>
</evidence>
<evidence type="ECO:0000259" key="6">
    <source>
        <dbReference type="Pfam" id="PF04542"/>
    </source>
</evidence>
<dbReference type="InterPro" id="IPR014284">
    <property type="entry name" value="RNA_pol_sigma-70_dom"/>
</dbReference>
<proteinExistence type="inferred from homology"/>
<feature type="domain" description="RNA polymerase sigma-70 region 2" evidence="6">
    <location>
        <begin position="11"/>
        <end position="74"/>
    </location>
</feature>
<keyword evidence="3" id="KW-0805">Transcription regulation</keyword>
<sequence length="290" mass="31403">MHDTDWLAERFEEQRPRLTGVARRMLGSASEADDAVQEAWLRLSRTDAEAIDNLGSWLTTVLARVCLNVLQSRRVRSEVPLDGDLSEPAADPAEAADPEQEALLAESVGLALLVVLDALSPAERVAFVLHDMFGVPFEEIAPIVGRNQAAARQLASRARRRVRREDASGEADRVRQAKLVEAFLAAARDGEFERLLGLLAPDVVLTADASAARIGVARELRGAEEVGGFCRYARGATPALLDGDAAVVWLRAGRPRVVYRFTARDGRIAAIELIADPERLAALDLVVLGG</sequence>
<accession>A0A840IDG4</accession>
<dbReference type="SUPFAM" id="SSF54427">
    <property type="entry name" value="NTF2-like"/>
    <property type="match status" value="1"/>
</dbReference>
<protein>
    <submittedName>
        <fullName evidence="8">RNA polymerase sigma-70 factor (ECF subfamily)</fullName>
    </submittedName>
</protein>
<evidence type="ECO:0000313" key="9">
    <source>
        <dbReference type="Proteomes" id="UP000585272"/>
    </source>
</evidence>
<dbReference type="Pfam" id="PF08281">
    <property type="entry name" value="Sigma70_r4_2"/>
    <property type="match status" value="1"/>
</dbReference>
<dbReference type="InterPro" id="IPR013249">
    <property type="entry name" value="RNA_pol_sigma70_r4_t2"/>
</dbReference>
<dbReference type="GO" id="GO:0003677">
    <property type="term" value="F:DNA binding"/>
    <property type="evidence" value="ECO:0007669"/>
    <property type="project" value="InterPro"/>
</dbReference>
<organism evidence="8 9">
    <name type="scientific">Conexibacter arvalis</name>
    <dbReference type="NCBI Taxonomy" id="912552"/>
    <lineage>
        <taxon>Bacteria</taxon>
        <taxon>Bacillati</taxon>
        <taxon>Actinomycetota</taxon>
        <taxon>Thermoleophilia</taxon>
        <taxon>Solirubrobacterales</taxon>
        <taxon>Conexibacteraceae</taxon>
        <taxon>Conexibacter</taxon>
    </lineage>
</organism>
<keyword evidence="5" id="KW-0804">Transcription</keyword>
<dbReference type="SUPFAM" id="SSF88659">
    <property type="entry name" value="Sigma3 and sigma4 domains of RNA polymerase sigma factors"/>
    <property type="match status" value="1"/>
</dbReference>
<dbReference type="Gene3D" id="1.10.10.10">
    <property type="entry name" value="Winged helix-like DNA-binding domain superfamily/Winged helix DNA-binding domain"/>
    <property type="match status" value="1"/>
</dbReference>
<feature type="domain" description="RNA polymerase sigma factor 70 region 4 type 2" evidence="7">
    <location>
        <begin position="111"/>
        <end position="161"/>
    </location>
</feature>
<evidence type="ECO:0000256" key="4">
    <source>
        <dbReference type="ARBA" id="ARBA00023082"/>
    </source>
</evidence>
<comment type="caution">
    <text evidence="8">The sequence shown here is derived from an EMBL/GenBank/DDBJ whole genome shotgun (WGS) entry which is preliminary data.</text>
</comment>
<keyword evidence="4" id="KW-0731">Sigma factor</keyword>
<dbReference type="Gene3D" id="3.10.450.50">
    <property type="match status" value="1"/>
</dbReference>
<keyword evidence="9" id="KW-1185">Reference proteome</keyword>
<reference evidence="8 9" key="1">
    <citation type="submission" date="2020-08" db="EMBL/GenBank/DDBJ databases">
        <title>Genomic Encyclopedia of Archaeal and Bacterial Type Strains, Phase II (KMG-II): from individual species to whole genera.</title>
        <authorList>
            <person name="Goeker M."/>
        </authorList>
    </citation>
    <scope>NUCLEOTIDE SEQUENCE [LARGE SCALE GENOMIC DNA]</scope>
    <source>
        <strain evidence="8 9">DSM 23288</strain>
    </source>
</reference>
<dbReference type="GO" id="GO:0016987">
    <property type="term" value="F:sigma factor activity"/>
    <property type="evidence" value="ECO:0007669"/>
    <property type="project" value="UniProtKB-KW"/>
</dbReference>
<comment type="subunit">
    <text evidence="2">Interacts transiently with the RNA polymerase catalytic core formed by RpoA, RpoB, RpoC and RpoZ (2 alpha, 1 beta, 1 beta' and 1 omega subunit) to form the RNA polymerase holoenzyme that can initiate transcription.</text>
</comment>
<dbReference type="EMBL" id="JACHNU010000002">
    <property type="protein sequence ID" value="MBB4662846.1"/>
    <property type="molecule type" value="Genomic_DNA"/>
</dbReference>
<gene>
    <name evidence="8" type="ORF">BDZ31_002432</name>
</gene>
<dbReference type="InterPro" id="IPR032710">
    <property type="entry name" value="NTF2-like_dom_sf"/>
</dbReference>
<dbReference type="InterPro" id="IPR036388">
    <property type="entry name" value="WH-like_DNA-bd_sf"/>
</dbReference>
<dbReference type="GO" id="GO:0006352">
    <property type="term" value="P:DNA-templated transcription initiation"/>
    <property type="evidence" value="ECO:0007669"/>
    <property type="project" value="InterPro"/>
</dbReference>
<dbReference type="InterPro" id="IPR013325">
    <property type="entry name" value="RNA_pol_sigma_r2"/>
</dbReference>
<dbReference type="PANTHER" id="PTHR30173">
    <property type="entry name" value="SIGMA 19 FACTOR"/>
    <property type="match status" value="1"/>
</dbReference>
<dbReference type="Proteomes" id="UP000585272">
    <property type="component" value="Unassembled WGS sequence"/>
</dbReference>
<dbReference type="InterPro" id="IPR052704">
    <property type="entry name" value="ECF_Sigma-70_Domain"/>
</dbReference>
<evidence type="ECO:0000256" key="2">
    <source>
        <dbReference type="ARBA" id="ARBA00011344"/>
    </source>
</evidence>
<dbReference type="RefSeq" id="WP_183342341.1">
    <property type="nucleotide sequence ID" value="NZ_JACHNU010000002.1"/>
</dbReference>
<dbReference type="InterPro" id="IPR013324">
    <property type="entry name" value="RNA_pol_sigma_r3/r4-like"/>
</dbReference>
<dbReference type="SUPFAM" id="SSF88946">
    <property type="entry name" value="Sigma2 domain of RNA polymerase sigma factors"/>
    <property type="match status" value="1"/>
</dbReference>
<name>A0A840IDG4_9ACTN</name>
<dbReference type="Pfam" id="PF04542">
    <property type="entry name" value="Sigma70_r2"/>
    <property type="match status" value="1"/>
</dbReference>
<comment type="similarity">
    <text evidence="1">Belongs to the sigma-70 factor family. ECF subfamily.</text>
</comment>
<dbReference type="InterPro" id="IPR007627">
    <property type="entry name" value="RNA_pol_sigma70_r2"/>
</dbReference>
<evidence type="ECO:0000259" key="7">
    <source>
        <dbReference type="Pfam" id="PF08281"/>
    </source>
</evidence>
<dbReference type="NCBIfam" id="TIGR02937">
    <property type="entry name" value="sigma70-ECF"/>
    <property type="match status" value="1"/>
</dbReference>
<evidence type="ECO:0000256" key="3">
    <source>
        <dbReference type="ARBA" id="ARBA00023015"/>
    </source>
</evidence>
<dbReference type="AlphaFoldDB" id="A0A840IDG4"/>
<evidence type="ECO:0000313" key="8">
    <source>
        <dbReference type="EMBL" id="MBB4662846.1"/>
    </source>
</evidence>
<dbReference type="PANTHER" id="PTHR30173:SF43">
    <property type="entry name" value="ECF RNA POLYMERASE SIGMA FACTOR SIGI-RELATED"/>
    <property type="match status" value="1"/>
</dbReference>